<reference evidence="2" key="1">
    <citation type="submission" date="2025-08" db="UniProtKB">
        <authorList>
            <consortium name="RefSeq"/>
        </authorList>
    </citation>
    <scope>IDENTIFICATION</scope>
</reference>
<protein>
    <submittedName>
        <fullName evidence="2">Uncharacterized protein</fullName>
    </submittedName>
</protein>
<dbReference type="RefSeq" id="XP_016488610.1">
    <property type="nucleotide sequence ID" value="XM_016633124.1"/>
</dbReference>
<feature type="region of interest" description="Disordered" evidence="1">
    <location>
        <begin position="83"/>
        <end position="118"/>
    </location>
</feature>
<organism evidence="2">
    <name type="scientific">Nicotiana tabacum</name>
    <name type="common">Common tobacco</name>
    <dbReference type="NCBI Taxonomy" id="4097"/>
    <lineage>
        <taxon>Eukaryota</taxon>
        <taxon>Viridiplantae</taxon>
        <taxon>Streptophyta</taxon>
        <taxon>Embryophyta</taxon>
        <taxon>Tracheophyta</taxon>
        <taxon>Spermatophyta</taxon>
        <taxon>Magnoliopsida</taxon>
        <taxon>eudicotyledons</taxon>
        <taxon>Gunneridae</taxon>
        <taxon>Pentapetalae</taxon>
        <taxon>asterids</taxon>
        <taxon>lamiids</taxon>
        <taxon>Solanales</taxon>
        <taxon>Solanaceae</taxon>
        <taxon>Nicotianoideae</taxon>
        <taxon>Nicotianeae</taxon>
        <taxon>Nicotiana</taxon>
    </lineage>
</organism>
<evidence type="ECO:0000256" key="1">
    <source>
        <dbReference type="SAM" id="MobiDB-lite"/>
    </source>
</evidence>
<gene>
    <name evidence="2" type="primary">LOC107808605</name>
</gene>
<accession>A0A1S4BIA8</accession>
<dbReference type="AlphaFoldDB" id="A0A1S4BIA8"/>
<proteinExistence type="predicted"/>
<evidence type="ECO:0000313" key="2">
    <source>
        <dbReference type="RefSeq" id="XP_016488610.1"/>
    </source>
</evidence>
<dbReference type="KEGG" id="nta:107808605"/>
<dbReference type="PaxDb" id="4097-A0A1S4BIA8"/>
<sequence length="118" mass="13423">MFAKVRLSKSLPFSCHFLCVSEGEPRCNNKSCCLETRRSKIQATKTASCGDVSKAVHHEEEGLQIRMLEIYKHSPDIEKHLKKLQNGEDLPQISNTQKKKKDNKEIQLQVGQSFPNTP</sequence>
<name>A0A1S4BIA8_TOBAC</name>
<feature type="compositionally biased region" description="Polar residues" evidence="1">
    <location>
        <begin position="109"/>
        <end position="118"/>
    </location>
</feature>